<name>A0A392SSU0_9FABA</name>
<evidence type="ECO:0000256" key="1">
    <source>
        <dbReference type="SAM" id="MobiDB-lite"/>
    </source>
</evidence>
<feature type="region of interest" description="Disordered" evidence="1">
    <location>
        <begin position="29"/>
        <end position="62"/>
    </location>
</feature>
<organism evidence="2 3">
    <name type="scientific">Trifolium medium</name>
    <dbReference type="NCBI Taxonomy" id="97028"/>
    <lineage>
        <taxon>Eukaryota</taxon>
        <taxon>Viridiplantae</taxon>
        <taxon>Streptophyta</taxon>
        <taxon>Embryophyta</taxon>
        <taxon>Tracheophyta</taxon>
        <taxon>Spermatophyta</taxon>
        <taxon>Magnoliopsida</taxon>
        <taxon>eudicotyledons</taxon>
        <taxon>Gunneridae</taxon>
        <taxon>Pentapetalae</taxon>
        <taxon>rosids</taxon>
        <taxon>fabids</taxon>
        <taxon>Fabales</taxon>
        <taxon>Fabaceae</taxon>
        <taxon>Papilionoideae</taxon>
        <taxon>50 kb inversion clade</taxon>
        <taxon>NPAAA clade</taxon>
        <taxon>Hologalegina</taxon>
        <taxon>IRL clade</taxon>
        <taxon>Trifolieae</taxon>
        <taxon>Trifolium</taxon>
    </lineage>
</organism>
<dbReference type="AlphaFoldDB" id="A0A392SSU0"/>
<protein>
    <submittedName>
        <fullName evidence="2">Uncharacterized protein</fullName>
    </submittedName>
</protein>
<accession>A0A392SSU0</accession>
<dbReference type="Proteomes" id="UP000265520">
    <property type="component" value="Unassembled WGS sequence"/>
</dbReference>
<reference evidence="2 3" key="1">
    <citation type="journal article" date="2018" name="Front. Plant Sci.">
        <title>Red Clover (Trifolium pratense) and Zigzag Clover (T. medium) - A Picture of Genomic Similarities and Differences.</title>
        <authorList>
            <person name="Dluhosova J."/>
            <person name="Istvanek J."/>
            <person name="Nedelnik J."/>
            <person name="Repkova J."/>
        </authorList>
    </citation>
    <scope>NUCLEOTIDE SEQUENCE [LARGE SCALE GENOMIC DNA]</scope>
    <source>
        <strain evidence="3">cv. 10/8</strain>
        <tissue evidence="2">Leaf</tissue>
    </source>
</reference>
<comment type="caution">
    <text evidence="2">The sequence shown here is derived from an EMBL/GenBank/DDBJ whole genome shotgun (WGS) entry which is preliminary data.</text>
</comment>
<evidence type="ECO:0000313" key="2">
    <source>
        <dbReference type="EMBL" id="MCI50990.1"/>
    </source>
</evidence>
<sequence>SRLAVEDEVVKGGKQKKRTEMGRITLHIPNKGEDSTVGGDIEEAVHHPPRSTKGQLFIRGKL</sequence>
<feature type="non-terminal residue" evidence="2">
    <location>
        <position position="1"/>
    </location>
</feature>
<evidence type="ECO:0000313" key="3">
    <source>
        <dbReference type="Proteomes" id="UP000265520"/>
    </source>
</evidence>
<keyword evidence="3" id="KW-1185">Reference proteome</keyword>
<dbReference type="EMBL" id="LXQA010425140">
    <property type="protein sequence ID" value="MCI50990.1"/>
    <property type="molecule type" value="Genomic_DNA"/>
</dbReference>
<proteinExistence type="predicted"/>